<evidence type="ECO:0000313" key="8">
    <source>
        <dbReference type="EMBL" id="RDW21760.1"/>
    </source>
</evidence>
<comment type="catalytic activity">
    <reaction evidence="5 7">
        <text>2-deoxy-D-ribose 5-phosphate = D-glyceraldehyde 3-phosphate + acetaldehyde</text>
        <dbReference type="Rhea" id="RHEA:12821"/>
        <dbReference type="ChEBI" id="CHEBI:15343"/>
        <dbReference type="ChEBI" id="CHEBI:59776"/>
        <dbReference type="ChEBI" id="CHEBI:62877"/>
        <dbReference type="EC" id="4.1.2.4"/>
    </reaction>
</comment>
<dbReference type="HAMAP" id="MF_00114">
    <property type="entry name" value="DeoC_type1"/>
    <property type="match status" value="1"/>
</dbReference>
<protein>
    <recommendedName>
        <fullName evidence="7">Deoxyribose-phosphate aldolase</fullName>
        <shortName evidence="7">DERA</shortName>
        <ecNumber evidence="7">4.1.2.4</ecNumber>
    </recommendedName>
    <alternativeName>
        <fullName evidence="7">2-deoxy-D-ribose 5-phosphate aldolase</fullName>
    </alternativeName>
    <alternativeName>
        <fullName evidence="7">Phosphodeoxyriboaldolase</fullName>
        <shortName evidence="7">Deoxyriboaldolase</shortName>
    </alternativeName>
</protein>
<evidence type="ECO:0000256" key="3">
    <source>
        <dbReference type="ARBA" id="ARBA00023239"/>
    </source>
</evidence>
<dbReference type="InterPro" id="IPR013785">
    <property type="entry name" value="Aldolase_TIM"/>
</dbReference>
<dbReference type="PIRSF" id="PIRSF001357">
    <property type="entry name" value="DeoC"/>
    <property type="match status" value="1"/>
</dbReference>
<comment type="function">
    <text evidence="6 7">Catalyzes a reversible aldol reaction between acetaldehyde and D-glyceraldehyde 3-phosphate to generate 2-deoxy-D-ribose 5-phosphate.</text>
</comment>
<keyword evidence="9" id="KW-1185">Reference proteome</keyword>
<dbReference type="SMART" id="SM01133">
    <property type="entry name" value="DeoC"/>
    <property type="match status" value="1"/>
</dbReference>
<evidence type="ECO:0000256" key="2">
    <source>
        <dbReference type="ARBA" id="ARBA00022490"/>
    </source>
</evidence>
<organism evidence="8 9">
    <name type="scientific">Oceanobacillus chungangensis</name>
    <dbReference type="NCBI Taxonomy" id="1229152"/>
    <lineage>
        <taxon>Bacteria</taxon>
        <taxon>Bacillati</taxon>
        <taxon>Bacillota</taxon>
        <taxon>Bacilli</taxon>
        <taxon>Bacillales</taxon>
        <taxon>Bacillaceae</taxon>
        <taxon>Oceanobacillus</taxon>
    </lineage>
</organism>
<dbReference type="SUPFAM" id="SSF51569">
    <property type="entry name" value="Aldolase"/>
    <property type="match status" value="1"/>
</dbReference>
<dbReference type="RefSeq" id="WP_115748216.1">
    <property type="nucleotide sequence ID" value="NZ_PIOD01000002.1"/>
</dbReference>
<keyword evidence="3 7" id="KW-0456">Lyase</keyword>
<accession>A0A3D8PZZ0</accession>
<evidence type="ECO:0000313" key="9">
    <source>
        <dbReference type="Proteomes" id="UP000256520"/>
    </source>
</evidence>
<dbReference type="UniPathway" id="UPA00002">
    <property type="reaction ID" value="UER00468"/>
</dbReference>
<dbReference type="InterPro" id="IPR028581">
    <property type="entry name" value="DeoC_typeI"/>
</dbReference>
<evidence type="ECO:0000256" key="1">
    <source>
        <dbReference type="ARBA" id="ARBA00010936"/>
    </source>
</evidence>
<dbReference type="GO" id="GO:0016052">
    <property type="term" value="P:carbohydrate catabolic process"/>
    <property type="evidence" value="ECO:0007669"/>
    <property type="project" value="TreeGrafter"/>
</dbReference>
<dbReference type="Proteomes" id="UP000256520">
    <property type="component" value="Unassembled WGS sequence"/>
</dbReference>
<dbReference type="Gene3D" id="3.20.20.70">
    <property type="entry name" value="Aldolase class I"/>
    <property type="match status" value="1"/>
</dbReference>
<dbReference type="InterPro" id="IPR002915">
    <property type="entry name" value="DeoC/FbaB/LacD_aldolase"/>
</dbReference>
<comment type="pathway">
    <text evidence="7">Carbohydrate degradation; 2-deoxy-D-ribose 1-phosphate degradation; D-glyceraldehyde 3-phosphate and acetaldehyde from 2-deoxy-alpha-D-ribose 1-phosphate: step 2/2.</text>
</comment>
<keyword evidence="4 7" id="KW-0704">Schiff base</keyword>
<dbReference type="EC" id="4.1.2.4" evidence="7"/>
<name>A0A3D8PZZ0_9BACI</name>
<dbReference type="GO" id="GO:0005737">
    <property type="term" value="C:cytoplasm"/>
    <property type="evidence" value="ECO:0007669"/>
    <property type="project" value="UniProtKB-SubCell"/>
</dbReference>
<dbReference type="PANTHER" id="PTHR10889:SF1">
    <property type="entry name" value="DEOXYRIBOSE-PHOSPHATE ALDOLASE"/>
    <property type="match status" value="1"/>
</dbReference>
<dbReference type="AlphaFoldDB" id="A0A3D8PZZ0"/>
<gene>
    <name evidence="7" type="primary">deoC</name>
    <name evidence="8" type="ORF">CWR45_02475</name>
</gene>
<dbReference type="CDD" id="cd00959">
    <property type="entry name" value="DeoC"/>
    <property type="match status" value="1"/>
</dbReference>
<comment type="caution">
    <text evidence="8">The sequence shown here is derived from an EMBL/GenBank/DDBJ whole genome shotgun (WGS) entry which is preliminary data.</text>
</comment>
<dbReference type="GO" id="GO:0006018">
    <property type="term" value="P:2-deoxyribose 1-phosphate catabolic process"/>
    <property type="evidence" value="ECO:0007669"/>
    <property type="project" value="UniProtKB-UniRule"/>
</dbReference>
<dbReference type="NCBIfam" id="TIGR00126">
    <property type="entry name" value="deoC"/>
    <property type="match status" value="1"/>
</dbReference>
<keyword evidence="2 7" id="KW-0963">Cytoplasm</keyword>
<dbReference type="FunFam" id="3.20.20.70:FF:000044">
    <property type="entry name" value="Deoxyribose-phosphate aldolase"/>
    <property type="match status" value="1"/>
</dbReference>
<sequence length="226" mass="24049">MEKVSKELAKYIDHTQLKPETTKEQIKQIIDEAKEFEFASVCVNPYWVPYCHEHLRDSSVKVCTVIGFPLGASSTNTKVFETEQAIKDGADEIDMVVNVGELKSANYDVVKADIAGVVNAAKDKALVKVIIETSLLTDDEKVQACELAKSAGADFVKTSTGFSGGGATVEDVKLMRKTVGPEMGVKASGGVRDYESTKAMIDAGATRIGASAGIAIVNGSGSTSDY</sequence>
<feature type="active site" description="Proton donor/acceptor" evidence="7">
    <location>
        <position position="186"/>
    </location>
</feature>
<comment type="similarity">
    <text evidence="1 7">Belongs to the DeoC/FbaB aldolase family. DeoC type 1 subfamily.</text>
</comment>
<dbReference type="Pfam" id="PF01791">
    <property type="entry name" value="DeoC"/>
    <property type="match status" value="1"/>
</dbReference>
<dbReference type="GO" id="GO:0004139">
    <property type="term" value="F:deoxyribose-phosphate aldolase activity"/>
    <property type="evidence" value="ECO:0007669"/>
    <property type="project" value="UniProtKB-UniRule"/>
</dbReference>
<proteinExistence type="inferred from homology"/>
<dbReference type="EMBL" id="PIOD01000002">
    <property type="protein sequence ID" value="RDW21760.1"/>
    <property type="molecule type" value="Genomic_DNA"/>
</dbReference>
<feature type="active site" description="Schiff-base intermediate with acetaldehyde" evidence="7">
    <location>
        <position position="157"/>
    </location>
</feature>
<dbReference type="OrthoDB" id="9778711at2"/>
<dbReference type="InterPro" id="IPR011343">
    <property type="entry name" value="DeoC"/>
</dbReference>
<evidence type="ECO:0000256" key="6">
    <source>
        <dbReference type="ARBA" id="ARBA00056337"/>
    </source>
</evidence>
<comment type="subcellular location">
    <subcellularLocation>
        <location evidence="7">Cytoplasm</location>
    </subcellularLocation>
</comment>
<dbReference type="GO" id="GO:0009264">
    <property type="term" value="P:deoxyribonucleotide catabolic process"/>
    <property type="evidence" value="ECO:0007669"/>
    <property type="project" value="UniProtKB-UniRule"/>
</dbReference>
<evidence type="ECO:0000256" key="5">
    <source>
        <dbReference type="ARBA" id="ARBA00048791"/>
    </source>
</evidence>
<dbReference type="PANTHER" id="PTHR10889">
    <property type="entry name" value="DEOXYRIBOSE-PHOSPHATE ALDOLASE"/>
    <property type="match status" value="1"/>
</dbReference>
<feature type="active site" description="Proton donor/acceptor" evidence="7">
    <location>
        <position position="94"/>
    </location>
</feature>
<evidence type="ECO:0000256" key="7">
    <source>
        <dbReference type="HAMAP-Rule" id="MF_00114"/>
    </source>
</evidence>
<evidence type="ECO:0000256" key="4">
    <source>
        <dbReference type="ARBA" id="ARBA00023270"/>
    </source>
</evidence>
<reference evidence="9" key="1">
    <citation type="submission" date="2017-11" db="EMBL/GenBank/DDBJ databases">
        <authorList>
            <person name="Zhu W."/>
        </authorList>
    </citation>
    <scope>NUCLEOTIDE SEQUENCE [LARGE SCALE GENOMIC DNA]</scope>
    <source>
        <strain evidence="9">CAU 1051</strain>
    </source>
</reference>